<accession>A0A7R6REV8</accession>
<feature type="site" description="Important for catalytic activity; stabilizes the transition state when the phosphoryl donor is PPi" evidence="8">
    <location>
        <position position="137"/>
    </location>
</feature>
<evidence type="ECO:0000256" key="3">
    <source>
        <dbReference type="ARBA" id="ARBA00022679"/>
    </source>
</evidence>
<evidence type="ECO:0000256" key="7">
    <source>
        <dbReference type="ARBA" id="ARBA00048072"/>
    </source>
</evidence>
<evidence type="ECO:0000313" key="11">
    <source>
        <dbReference type="Proteomes" id="UP000463961"/>
    </source>
</evidence>
<dbReference type="RefSeq" id="WP_162049548.1">
    <property type="nucleotide sequence ID" value="NZ_AP022345.1"/>
</dbReference>
<comment type="subcellular location">
    <subcellularLocation>
        <location evidence="8">Cytoplasm</location>
    </subcellularLocation>
</comment>
<evidence type="ECO:0000256" key="4">
    <source>
        <dbReference type="ARBA" id="ARBA00022723"/>
    </source>
</evidence>
<keyword evidence="11" id="KW-1185">Reference proteome</keyword>
<dbReference type="Gene3D" id="3.40.50.460">
    <property type="entry name" value="Phosphofructokinase domain"/>
    <property type="match status" value="1"/>
</dbReference>
<feature type="binding site" evidence="8">
    <location>
        <position position="242"/>
    </location>
    <ligand>
        <name>substrate</name>
    </ligand>
</feature>
<comment type="similarity">
    <text evidence="8">Belongs to the phosphofructokinase type A (PFKA) family. PPi-dependent PFK group II subfamily. Clade 'B2' sub-subfamily.</text>
</comment>
<dbReference type="PANTHER" id="PTHR45770">
    <property type="entry name" value="ATP-DEPENDENT 6-PHOSPHOFRUCTOKINASE 1"/>
    <property type="match status" value="1"/>
</dbReference>
<reference evidence="11" key="1">
    <citation type="submission" date="2020-01" db="EMBL/GenBank/DDBJ databases">
        <title>Phosphoaccumulans saitamaens gen. nov., sp. nov., a polyphosphate accumulating bacterium isolated from surface river water.</title>
        <authorList>
            <person name="Watanabe K."/>
            <person name="Suda W."/>
        </authorList>
    </citation>
    <scope>NUCLEOTIDE SEQUENCE [LARGE SCALE GENOMIC DNA]</scope>
    <source>
        <strain evidence="11">ICHIAU1</strain>
    </source>
</reference>
<feature type="binding site" evidence="8">
    <location>
        <position position="110"/>
    </location>
    <ligand>
        <name>Mg(2+)</name>
        <dbReference type="ChEBI" id="CHEBI:18420"/>
        <note>catalytic</note>
    </ligand>
</feature>
<comment type="caution">
    <text evidence="8">Lacks conserved residue(s) required for the propagation of feature annotation.</text>
</comment>
<evidence type="ECO:0000256" key="8">
    <source>
        <dbReference type="HAMAP-Rule" id="MF_01978"/>
    </source>
</evidence>
<dbReference type="InterPro" id="IPR000023">
    <property type="entry name" value="Phosphofructokinase_dom"/>
</dbReference>
<proteinExistence type="inferred from homology"/>
<dbReference type="GO" id="GO:0006002">
    <property type="term" value="P:fructose 6-phosphate metabolic process"/>
    <property type="evidence" value="ECO:0007669"/>
    <property type="project" value="InterPro"/>
</dbReference>
<evidence type="ECO:0000313" key="10">
    <source>
        <dbReference type="EMBL" id="BBU69771.1"/>
    </source>
</evidence>
<dbReference type="InterPro" id="IPR011404">
    <property type="entry name" value="PPi-PFK"/>
</dbReference>
<name>A0A7R6REV8_9RHOO</name>
<dbReference type="Proteomes" id="UP000463961">
    <property type="component" value="Chromosome"/>
</dbReference>
<protein>
    <recommendedName>
        <fullName evidence="8">Pyrophosphate--fructose 6-phosphate 1-phosphotransferase</fullName>
        <ecNumber evidence="8">2.7.1.90</ecNumber>
    </recommendedName>
    <alternativeName>
        <fullName evidence="8">6-phosphofructokinase, pyrophosphate dependent</fullName>
    </alternativeName>
    <alternativeName>
        <fullName evidence="8">PPi-dependent phosphofructokinase</fullName>
        <shortName evidence="8">PPi-PFK</shortName>
    </alternativeName>
    <alternativeName>
        <fullName evidence="8">Pyrophosphate-dependent 6-phosphofructose-1-kinase</fullName>
    </alternativeName>
</protein>
<dbReference type="InterPro" id="IPR022953">
    <property type="entry name" value="ATP_PFK"/>
</dbReference>
<dbReference type="GO" id="GO:0003872">
    <property type="term" value="F:6-phosphofructokinase activity"/>
    <property type="evidence" value="ECO:0007669"/>
    <property type="project" value="UniProtKB-UniRule"/>
</dbReference>
<evidence type="ECO:0000256" key="1">
    <source>
        <dbReference type="ARBA" id="ARBA00001946"/>
    </source>
</evidence>
<comment type="catalytic activity">
    <reaction evidence="7 8">
        <text>beta-D-fructose 6-phosphate + diphosphate = beta-D-fructose 1,6-bisphosphate + phosphate + H(+)</text>
        <dbReference type="Rhea" id="RHEA:13613"/>
        <dbReference type="ChEBI" id="CHEBI:15378"/>
        <dbReference type="ChEBI" id="CHEBI:32966"/>
        <dbReference type="ChEBI" id="CHEBI:33019"/>
        <dbReference type="ChEBI" id="CHEBI:43474"/>
        <dbReference type="ChEBI" id="CHEBI:57634"/>
        <dbReference type="EC" id="2.7.1.90"/>
    </reaction>
</comment>
<keyword evidence="3 8" id="KW-0808">Transferase</keyword>
<keyword evidence="8" id="KW-0324">Glycolysis</keyword>
<comment type="cofactor">
    <cofactor evidence="1 8">
        <name>Mg(2+)</name>
        <dbReference type="ChEBI" id="CHEBI:18420"/>
    </cofactor>
</comment>
<dbReference type="OrthoDB" id="9802503at2"/>
<dbReference type="InterPro" id="IPR035966">
    <property type="entry name" value="PKF_sf"/>
</dbReference>
<dbReference type="PRINTS" id="PR00476">
    <property type="entry name" value="PHFRCTKINASE"/>
</dbReference>
<evidence type="ECO:0000259" key="9">
    <source>
        <dbReference type="Pfam" id="PF00365"/>
    </source>
</evidence>
<evidence type="ECO:0000256" key="5">
    <source>
        <dbReference type="ARBA" id="ARBA00022777"/>
    </source>
</evidence>
<dbReference type="Gene3D" id="3.40.50.450">
    <property type="match status" value="1"/>
</dbReference>
<keyword evidence="8" id="KW-0963">Cytoplasm</keyword>
<feature type="binding site" evidence="8">
    <location>
        <begin position="292"/>
        <end position="295"/>
    </location>
    <ligand>
        <name>substrate</name>
    </ligand>
</feature>
<dbReference type="SUPFAM" id="SSF53784">
    <property type="entry name" value="Phosphofructokinase"/>
    <property type="match status" value="1"/>
</dbReference>
<feature type="binding site" evidence="8">
    <location>
        <begin position="185"/>
        <end position="187"/>
    </location>
    <ligand>
        <name>substrate</name>
    </ligand>
</feature>
<gene>
    <name evidence="8 10" type="primary">pfp</name>
    <name evidence="10" type="ORF">ICHIAU1_20540</name>
</gene>
<dbReference type="EC" id="2.7.1.90" evidence="8"/>
<dbReference type="Pfam" id="PF00365">
    <property type="entry name" value="PFK"/>
    <property type="match status" value="1"/>
</dbReference>
<dbReference type="PIRSF" id="PIRSF036483">
    <property type="entry name" value="PFK_XF0274"/>
    <property type="match status" value="1"/>
</dbReference>
<keyword evidence="6 8" id="KW-0460">Magnesium</keyword>
<feature type="binding site" evidence="8">
    <location>
        <begin position="138"/>
        <end position="140"/>
    </location>
    <ligand>
        <name>substrate</name>
    </ligand>
</feature>
<dbReference type="InterPro" id="IPR050929">
    <property type="entry name" value="PFKA"/>
</dbReference>
<feature type="active site" description="Proton acceptor" evidence="8">
    <location>
        <position position="140"/>
    </location>
</feature>
<comment type="pathway">
    <text evidence="8">Carbohydrate degradation; glycolysis; D-glyceraldehyde 3-phosphate and glycerone phosphate from D-glucose: step 3/4.</text>
</comment>
<evidence type="ECO:0000256" key="2">
    <source>
        <dbReference type="ARBA" id="ARBA00003138"/>
    </source>
</evidence>
<dbReference type="AlphaFoldDB" id="A0A7R6REV8"/>
<feature type="domain" description="Phosphofructokinase" evidence="9">
    <location>
        <begin position="6"/>
        <end position="319"/>
    </location>
</feature>
<dbReference type="GO" id="GO:0005737">
    <property type="term" value="C:cytoplasm"/>
    <property type="evidence" value="ECO:0007669"/>
    <property type="project" value="UniProtKB-SubCell"/>
</dbReference>
<feature type="binding site" evidence="8">
    <location>
        <position position="11"/>
    </location>
    <ligand>
        <name>diphosphate</name>
        <dbReference type="ChEBI" id="CHEBI:33019"/>
    </ligand>
</feature>
<dbReference type="EMBL" id="AP022345">
    <property type="protein sequence ID" value="BBU69771.1"/>
    <property type="molecule type" value="Genomic_DNA"/>
</dbReference>
<dbReference type="UniPathway" id="UPA00109">
    <property type="reaction ID" value="UER00182"/>
</dbReference>
<comment type="function">
    <text evidence="2 8">Catalyzes the phosphorylation of D-fructose 6-phosphate, the first committing step of glycolysis. Uses inorganic phosphate (PPi) as phosphoryl donor instead of ATP like common ATP-dependent phosphofructokinases (ATP-PFKs), which renders the reaction reversible, and can thus function both in glycolysis and gluconeogenesis. Consistently, PPi-PFK can replace the enzymes of both the forward (ATP-PFK) and reverse (fructose-bisphosphatase (FBPase)) reactions.</text>
</comment>
<organism evidence="10 11">
    <name type="scientific">Fluviibacter phosphoraccumulans</name>
    <dbReference type="NCBI Taxonomy" id="1751046"/>
    <lineage>
        <taxon>Bacteria</taxon>
        <taxon>Pseudomonadati</taxon>
        <taxon>Pseudomonadota</taxon>
        <taxon>Betaproteobacteria</taxon>
        <taxon>Rhodocyclales</taxon>
        <taxon>Fluviibacteraceae</taxon>
        <taxon>Fluviibacter</taxon>
    </lineage>
</organism>
<keyword evidence="4 8" id="KW-0479">Metal-binding</keyword>
<dbReference type="HAMAP" id="MF_01978">
    <property type="entry name" value="Phosphofructokinase_II_B2"/>
    <property type="match status" value="1"/>
</dbReference>
<dbReference type="NCBIfam" id="NF010675">
    <property type="entry name" value="PRK14072.1"/>
    <property type="match status" value="1"/>
</dbReference>
<dbReference type="GO" id="GO:0046872">
    <property type="term" value="F:metal ion binding"/>
    <property type="evidence" value="ECO:0007669"/>
    <property type="project" value="UniProtKB-KW"/>
</dbReference>
<evidence type="ECO:0000256" key="6">
    <source>
        <dbReference type="ARBA" id="ARBA00022842"/>
    </source>
</evidence>
<comment type="subunit">
    <text evidence="8">Homodimer.</text>
</comment>
<comment type="activity regulation">
    <text evidence="8">Non-allosteric.</text>
</comment>
<sequence length="409" mass="43942">MKNALYFQSGGVTAVIGATAAALIEAHQRQGQGTLYAAENGLSGLLDAHLVNASALPPAMRQALSQIPGGGLGSGRTLLQAYEDNPEQWQRVRDVLLAHEVGTIYVNGGNGSMDTAAKLVELGQRFNLPLKVIGLPKTIDNDLEGTDTSPGFGSALKYLSVSLMEAARDHCAMATKPSVFILEVMGRHTGWLATCGAVARLPAEMASPLILFPEVVFDPERFVQVVQASFKTHKACICVVSEGIRTADGQFYAQQNTASHYGHEQLGGAGFSVASLLRAQLGVKVHVAVPDYLQRAARHLASATDIAQAEAVAQHAVQLAEQGQSGVMVNIVRDANTPYAWHCDSIPLTDIANRERLFPTAWIDQNAYSISADALAYLQPLIQGEQQQHWHEGLPNYPWVSWPKVCVTS</sequence>
<keyword evidence="5 8" id="KW-0418">Kinase</keyword>
<dbReference type="GO" id="GO:0047334">
    <property type="term" value="F:diphosphate-fructose-6-phosphate 1-phosphotransferase activity"/>
    <property type="evidence" value="ECO:0007669"/>
    <property type="project" value="UniProtKB-EC"/>
</dbReference>